<dbReference type="GO" id="GO:0008023">
    <property type="term" value="C:transcription elongation factor complex"/>
    <property type="evidence" value="ECO:0007669"/>
    <property type="project" value="InterPro"/>
</dbReference>
<feature type="compositionally biased region" description="Polar residues" evidence="1">
    <location>
        <begin position="967"/>
        <end position="983"/>
    </location>
</feature>
<feature type="compositionally biased region" description="Polar residues" evidence="1">
    <location>
        <begin position="681"/>
        <end position="700"/>
    </location>
</feature>
<dbReference type="GO" id="GO:0045945">
    <property type="term" value="P:positive regulation of transcription by RNA polymerase III"/>
    <property type="evidence" value="ECO:0007669"/>
    <property type="project" value="TreeGrafter"/>
</dbReference>
<protein>
    <recommendedName>
        <fullName evidence="2">Little elongation complex subunit 2 C-terminal domain-containing protein</fullName>
    </recommendedName>
</protein>
<feature type="compositionally biased region" description="Basic and acidic residues" evidence="1">
    <location>
        <begin position="574"/>
        <end position="594"/>
    </location>
</feature>
<dbReference type="GO" id="GO:0042795">
    <property type="term" value="P:snRNA transcription by RNA polymerase II"/>
    <property type="evidence" value="ECO:0007669"/>
    <property type="project" value="TreeGrafter"/>
</dbReference>
<feature type="region of interest" description="Disordered" evidence="1">
    <location>
        <begin position="967"/>
        <end position="1027"/>
    </location>
</feature>
<reference evidence="3" key="1">
    <citation type="journal article" date="2022" name="bioRxiv">
        <title>Sequencing and chromosome-scale assembly of the giantPleurodeles waltlgenome.</title>
        <authorList>
            <person name="Brown T."/>
            <person name="Elewa A."/>
            <person name="Iarovenko S."/>
            <person name="Subramanian E."/>
            <person name="Araus A.J."/>
            <person name="Petzold A."/>
            <person name="Susuki M."/>
            <person name="Suzuki K.-i.T."/>
            <person name="Hayashi T."/>
            <person name="Toyoda A."/>
            <person name="Oliveira C."/>
            <person name="Osipova E."/>
            <person name="Leigh N.D."/>
            <person name="Simon A."/>
            <person name="Yun M.H."/>
        </authorList>
    </citation>
    <scope>NUCLEOTIDE SEQUENCE</scope>
    <source>
        <strain evidence="3">20211129_DDA</strain>
        <tissue evidence="3">Liver</tissue>
    </source>
</reference>
<keyword evidence="4" id="KW-1185">Reference proteome</keyword>
<accession>A0AAV7TNR4</accession>
<dbReference type="AlphaFoldDB" id="A0AAV7TNR4"/>
<evidence type="ECO:0000313" key="3">
    <source>
        <dbReference type="EMBL" id="KAJ1177870.1"/>
    </source>
</evidence>
<evidence type="ECO:0000259" key="2">
    <source>
        <dbReference type="Pfam" id="PF10505"/>
    </source>
</evidence>
<dbReference type="GO" id="GO:0042796">
    <property type="term" value="P:snRNA transcription by RNA polymerase III"/>
    <property type="evidence" value="ECO:0007669"/>
    <property type="project" value="TreeGrafter"/>
</dbReference>
<dbReference type="InterPro" id="IPR019535">
    <property type="entry name" value="ICE2_C"/>
</dbReference>
<feature type="region of interest" description="Disordered" evidence="1">
    <location>
        <begin position="527"/>
        <end position="636"/>
    </location>
</feature>
<name>A0AAV7TNR4_PLEWA</name>
<feature type="compositionally biased region" description="Polar residues" evidence="1">
    <location>
        <begin position="548"/>
        <end position="569"/>
    </location>
</feature>
<dbReference type="PANTHER" id="PTHR14633:SF3">
    <property type="entry name" value="LITTLE ELONGATION COMPLEX SUBUNIT 2"/>
    <property type="match status" value="1"/>
</dbReference>
<proteinExistence type="predicted"/>
<sequence>MVFDDWEMKTTAEGIPSQPEKVSSFVMAKGKSGTLMRDVVPKNGIEFFFSRESYEKYSMSPNLLELWHLANRPSSEKASRKDDQVSVPRTTASSEEVNEILQPTLTIVPLPEPITPYPVFSCLTAAQQKTYVHLMAKYSSRIYKASPRGPQKLEYLEYQNYKTILNKEIADFLKFMQNNARNCAADYDHISKDVLQYTEELIKASLELVKKYPETYVLHDITSIMGGKVCTDLAFKLEKTLLALGRTYFIKVCFPVMPSLLPIPVDYQTVSRSRPAEKRASAQHQDISSDPNAEKLALKYRPQVALTAQSLFTLLNNHGINYKEQWELPVCVKKLQNEGAEPVKMVYIDPPLPKKELSVREKNQMFHEVPFEFWMNKNTYAQTPVMDLDHLKKEQVSNDIVAPPRPLEPESMELDFEGDVTELETFGVTCNPLKTFKKPSSPVKPKSLLVPLLTKLQLEKEVLTSGGSNSEDLLTKESQQITEQLPCSFNDQSNPKRFLPSYESLFSDSDDAQSFKGFASDEIEEFVESNSDADTTEVSESSSEVRTKQNCSKAETSTDNVGRSTSCTSDTDEERLVIDIECKDNESWPEKKASASEAIPDTPRSPSPVPTASTNPLKVGRKRKCSPSKPVNKLSKDVDPVGQILKMQVQLMKSNSKKAAEQPLGSPEKGSSVRLPPVLSPTHNATGATITAESCETESSGIPGFTPPLHRVPQGEEKKATDMLPDRLQMLVEDASEYTAPEDGNLVYKLFSLDGMLLLVRCSVQKAWTHSKRIEGKKVCRHMPTFILPKVEYQACYGVEALTESEACRLWTESLLHSRCTFFVGHIDVFSSGLFMLEEYAADAIQDKFGTFKPSDSLNILRHILKKVTSLQEGSYLLTHAAGDSSVLIYKSTNSEVKKSSYNLHKAHSTMPREPSTLSVPWVPLDPTILLPYHVSQGRVPCTFPPPAEDVTSRTKSLTVGVAANQRQMPNSASMETDCSDVSTAAAKGGSPKKKKNKGKRQKRFLKWNAKKMQRQPKLSQIRAGNV</sequence>
<organism evidence="3 4">
    <name type="scientific">Pleurodeles waltl</name>
    <name type="common">Iberian ribbed newt</name>
    <dbReference type="NCBI Taxonomy" id="8319"/>
    <lineage>
        <taxon>Eukaryota</taxon>
        <taxon>Metazoa</taxon>
        <taxon>Chordata</taxon>
        <taxon>Craniata</taxon>
        <taxon>Vertebrata</taxon>
        <taxon>Euteleostomi</taxon>
        <taxon>Amphibia</taxon>
        <taxon>Batrachia</taxon>
        <taxon>Caudata</taxon>
        <taxon>Salamandroidea</taxon>
        <taxon>Salamandridae</taxon>
        <taxon>Pleurodelinae</taxon>
        <taxon>Pleurodeles</taxon>
    </lineage>
</organism>
<dbReference type="Proteomes" id="UP001066276">
    <property type="component" value="Chromosome 3_2"/>
</dbReference>
<feature type="domain" description="Little elongation complex subunit 2 C-terminal" evidence="2">
    <location>
        <begin position="736"/>
        <end position="946"/>
    </location>
</feature>
<comment type="caution">
    <text evidence="3">The sequence shown here is derived from an EMBL/GenBank/DDBJ whole genome shotgun (WGS) entry which is preliminary data.</text>
</comment>
<feature type="compositionally biased region" description="Basic and acidic residues" evidence="1">
    <location>
        <begin position="75"/>
        <end position="84"/>
    </location>
</feature>
<feature type="compositionally biased region" description="Basic residues" evidence="1">
    <location>
        <begin position="991"/>
        <end position="1015"/>
    </location>
</feature>
<dbReference type="PANTHER" id="PTHR14633">
    <property type="entry name" value="LITTLE ELONGATION COMPLEX SUBUNIT 2"/>
    <property type="match status" value="1"/>
</dbReference>
<evidence type="ECO:0000256" key="1">
    <source>
        <dbReference type="SAM" id="MobiDB-lite"/>
    </source>
</evidence>
<dbReference type="Pfam" id="PF10505">
    <property type="entry name" value="NARG2_C"/>
    <property type="match status" value="1"/>
</dbReference>
<feature type="region of interest" description="Disordered" evidence="1">
    <location>
        <begin position="75"/>
        <end position="95"/>
    </location>
</feature>
<evidence type="ECO:0000313" key="4">
    <source>
        <dbReference type="Proteomes" id="UP001066276"/>
    </source>
</evidence>
<gene>
    <name evidence="3" type="ORF">NDU88_003122</name>
</gene>
<feature type="region of interest" description="Disordered" evidence="1">
    <location>
        <begin position="652"/>
        <end position="713"/>
    </location>
</feature>
<dbReference type="EMBL" id="JANPWB010000006">
    <property type="protein sequence ID" value="KAJ1177870.1"/>
    <property type="molecule type" value="Genomic_DNA"/>
</dbReference>